<dbReference type="GO" id="GO:0009725">
    <property type="term" value="P:response to hormone"/>
    <property type="evidence" value="ECO:0007669"/>
    <property type="project" value="TreeGrafter"/>
</dbReference>
<comment type="subunit">
    <text evidence="15">Interacts with MMP1, MMP3, MMP10 and MMP13, but has only very low affinity for MMP14. Interacts with CD63; identified in a complex with CD63 and ITGB1.</text>
</comment>
<dbReference type="OrthoDB" id="6041373at2759"/>
<dbReference type="SMART" id="SM00206">
    <property type="entry name" value="NTR"/>
    <property type="match status" value="1"/>
</dbReference>
<name>A0A8J6EEX7_ELECQ</name>
<comment type="subcellular location">
    <subcellularLocation>
        <location evidence="1">Secreted</location>
    </subcellularLocation>
</comment>
<dbReference type="PROSITE" id="PS00288">
    <property type="entry name" value="TIMP"/>
    <property type="match status" value="1"/>
</dbReference>
<feature type="disulfide bond" evidence="18">
    <location>
        <begin position="33"/>
        <end position="99"/>
    </location>
</feature>
<feature type="binding site" evidence="17">
    <location>
        <position position="33"/>
    </location>
    <ligand>
        <name>Zn(2+)</name>
        <dbReference type="ChEBI" id="CHEBI:29105"/>
        <note>ligand shared with metalloproteinase partner</note>
    </ligand>
</feature>
<protein>
    <recommendedName>
        <fullName evidence="3">Metalloproteinase inhibitor 1</fullName>
    </recommendedName>
    <alternativeName>
        <fullName evidence="16">Tissue inhibitor of metalloproteinases 1</fullName>
    </alternativeName>
</protein>
<dbReference type="GO" id="GO:0008083">
    <property type="term" value="F:growth factor activity"/>
    <property type="evidence" value="ECO:0007669"/>
    <property type="project" value="UniProtKB-KW"/>
</dbReference>
<dbReference type="Gene3D" id="2.40.50.120">
    <property type="match status" value="1"/>
</dbReference>
<dbReference type="InterPro" id="IPR001820">
    <property type="entry name" value="TIMP"/>
</dbReference>
<dbReference type="InterPro" id="IPR001134">
    <property type="entry name" value="Netrin_domain"/>
</dbReference>
<feature type="disulfide bond" evidence="18">
    <location>
        <begin position="160"/>
        <end position="165"/>
    </location>
</feature>
<evidence type="ECO:0000256" key="11">
    <source>
        <dbReference type="ARBA" id="ARBA00023030"/>
    </source>
</evidence>
<dbReference type="GO" id="GO:0046872">
    <property type="term" value="F:metal ion binding"/>
    <property type="evidence" value="ECO:0007669"/>
    <property type="project" value="UniProtKB-KW"/>
</dbReference>
<comment type="similarity">
    <text evidence="2">Belongs to the protease inhibitor I35 (TIMP) family.</text>
</comment>
<dbReference type="InterPro" id="IPR030490">
    <property type="entry name" value="TIMP_CS"/>
</dbReference>
<evidence type="ECO:0000256" key="4">
    <source>
        <dbReference type="ARBA" id="ARBA00022525"/>
    </source>
</evidence>
<evidence type="ECO:0000313" key="21">
    <source>
        <dbReference type="EMBL" id="KAG9467893.1"/>
    </source>
</evidence>
<dbReference type="EMBL" id="WNTK01001136">
    <property type="protein sequence ID" value="KAG9467893.1"/>
    <property type="molecule type" value="Genomic_DNA"/>
</dbReference>
<evidence type="ECO:0000259" key="20">
    <source>
        <dbReference type="PROSITE" id="PS50189"/>
    </source>
</evidence>
<keyword evidence="7" id="KW-0646">Protease inhibitor</keyword>
<evidence type="ECO:0000256" key="16">
    <source>
        <dbReference type="ARBA" id="ARBA00030100"/>
    </source>
</evidence>
<keyword evidence="10 17" id="KW-0862">Zinc</keyword>
<evidence type="ECO:0000256" key="7">
    <source>
        <dbReference type="ARBA" id="ARBA00022690"/>
    </source>
</evidence>
<feature type="signal peptide" evidence="19">
    <location>
        <begin position="1"/>
        <end position="32"/>
    </location>
</feature>
<evidence type="ECO:0000256" key="15">
    <source>
        <dbReference type="ARBA" id="ARBA00025946"/>
    </source>
</evidence>
<reference evidence="21" key="1">
    <citation type="thesis" date="2020" institute="ProQuest LLC" country="789 East Eisenhower Parkway, Ann Arbor, MI, USA">
        <title>Comparative Genomics and Chromosome Evolution.</title>
        <authorList>
            <person name="Mudd A.B."/>
        </authorList>
    </citation>
    <scope>NUCLEOTIDE SEQUENCE</scope>
    <source>
        <strain evidence="21">HN-11 Male</strain>
        <tissue evidence="21">Kidney and liver</tissue>
    </source>
</reference>
<dbReference type="Pfam" id="PF00965">
    <property type="entry name" value="TIMP"/>
    <property type="match status" value="1"/>
</dbReference>
<keyword evidence="11" id="KW-0339">Growth factor</keyword>
<dbReference type="GO" id="GO:0005615">
    <property type="term" value="C:extracellular space"/>
    <property type="evidence" value="ECO:0007669"/>
    <property type="project" value="TreeGrafter"/>
</dbReference>
<keyword evidence="13" id="KW-0325">Glycoprotein</keyword>
<proteinExistence type="inferred from homology"/>
<evidence type="ECO:0000256" key="14">
    <source>
        <dbReference type="ARBA" id="ARBA00023215"/>
    </source>
</evidence>
<dbReference type="AlphaFoldDB" id="A0A8J6EEX7"/>
<evidence type="ECO:0000256" key="8">
    <source>
        <dbReference type="ARBA" id="ARBA00022723"/>
    </source>
</evidence>
<evidence type="ECO:0000313" key="22">
    <source>
        <dbReference type="Proteomes" id="UP000770717"/>
    </source>
</evidence>
<dbReference type="InterPro" id="IPR027465">
    <property type="entry name" value="TIMP_C"/>
</dbReference>
<gene>
    <name evidence="21" type="ORF">GDO78_014097</name>
</gene>
<dbReference type="GO" id="GO:0031012">
    <property type="term" value="C:extracellular matrix"/>
    <property type="evidence" value="ECO:0007669"/>
    <property type="project" value="TreeGrafter"/>
</dbReference>
<feature type="chain" id="PRO_5035241197" description="Metalloproteinase inhibitor 1" evidence="19">
    <location>
        <begin position="33"/>
        <end position="222"/>
    </location>
</feature>
<evidence type="ECO:0000256" key="13">
    <source>
        <dbReference type="ARBA" id="ARBA00023180"/>
    </source>
</evidence>
<keyword evidence="12 18" id="KW-1015">Disulfide bond</keyword>
<evidence type="ECO:0000256" key="17">
    <source>
        <dbReference type="PIRSR" id="PIRSR601820-1"/>
    </source>
</evidence>
<evidence type="ECO:0000256" key="2">
    <source>
        <dbReference type="ARBA" id="ARBA00011027"/>
    </source>
</evidence>
<feature type="disulfide bond" evidence="18">
    <location>
        <begin position="155"/>
        <end position="204"/>
    </location>
</feature>
<dbReference type="GO" id="GO:0008191">
    <property type="term" value="F:metalloendopeptidase inhibitor activity"/>
    <property type="evidence" value="ECO:0007669"/>
    <property type="project" value="InterPro"/>
</dbReference>
<dbReference type="PANTHER" id="PTHR11844:SF20">
    <property type="entry name" value="METALLOPROTEINASE INHIBITOR 1"/>
    <property type="match status" value="1"/>
</dbReference>
<feature type="disulfide bond" evidence="18">
    <location>
        <begin position="35"/>
        <end position="128"/>
    </location>
</feature>
<comment type="caution">
    <text evidence="21">The sequence shown here is derived from an EMBL/GenBank/DDBJ whole genome shotgun (WGS) entry which is preliminary data.</text>
</comment>
<evidence type="ECO:0000256" key="18">
    <source>
        <dbReference type="PIRSR" id="PIRSR601820-3"/>
    </source>
</evidence>
<keyword evidence="14" id="KW-0481">Metalloenzyme inhibitor</keyword>
<evidence type="ECO:0000256" key="6">
    <source>
        <dbReference type="ARBA" id="ARBA00022608"/>
    </source>
</evidence>
<evidence type="ECO:0000256" key="19">
    <source>
        <dbReference type="SAM" id="SignalP"/>
    </source>
</evidence>
<evidence type="ECO:0000256" key="5">
    <source>
        <dbReference type="ARBA" id="ARBA00022553"/>
    </source>
</evidence>
<dbReference type="GO" id="GO:0051045">
    <property type="term" value="P:negative regulation of membrane protein ectodomain proteolysis"/>
    <property type="evidence" value="ECO:0007669"/>
    <property type="project" value="TreeGrafter"/>
</dbReference>
<dbReference type="SUPFAM" id="SSF50242">
    <property type="entry name" value="TIMP-like"/>
    <property type="match status" value="1"/>
</dbReference>
<accession>A0A8J6EEX7</accession>
<keyword evidence="6" id="KW-0483">Metalloprotease inhibitor</keyword>
<feature type="disulfide bond" evidence="18">
    <location>
        <begin position="45"/>
        <end position="153"/>
    </location>
</feature>
<sequence>MALLLLQIGPAGTMFSLVVLMILGCLSQEAWSCTCGPRHPQSVFCDSPVVFRGKFIGQKDCAEREHWTEFEVKATKIIKAPKEFDDIQFVYSPKMESLCGYQHPSSNKSEEFLVAGSIVDEKVYINSCSFVVPWATLTLGQKRGFLQVYAKHCDCQVKQCFSVPCAVDSPLQCLWTDPLMRRKSLYASHQATTWACVNKGDNMCIWNSLKSRTYANSNATAQ</sequence>
<dbReference type="Gene3D" id="3.90.370.10">
    <property type="entry name" value="Tissue inhibitor of metalloproteinase-1. Chain B, domain 1"/>
    <property type="match status" value="1"/>
</dbReference>
<keyword evidence="22" id="KW-1185">Reference proteome</keyword>
<evidence type="ECO:0000256" key="12">
    <source>
        <dbReference type="ARBA" id="ARBA00023157"/>
    </source>
</evidence>
<keyword evidence="5" id="KW-0597">Phosphoprotein</keyword>
<dbReference type="PANTHER" id="PTHR11844">
    <property type="entry name" value="METALLOPROTEASE INHIBITOR"/>
    <property type="match status" value="1"/>
</dbReference>
<dbReference type="PROSITE" id="PS50189">
    <property type="entry name" value="NTR"/>
    <property type="match status" value="1"/>
</dbReference>
<dbReference type="Proteomes" id="UP000770717">
    <property type="component" value="Unassembled WGS sequence"/>
</dbReference>
<dbReference type="GO" id="GO:0002020">
    <property type="term" value="F:protease binding"/>
    <property type="evidence" value="ECO:0007669"/>
    <property type="project" value="TreeGrafter"/>
</dbReference>
<feature type="domain" description="NTR" evidence="20">
    <location>
        <begin position="33"/>
        <end position="153"/>
    </location>
</feature>
<keyword evidence="4" id="KW-0964">Secreted</keyword>
<evidence type="ECO:0000256" key="3">
    <source>
        <dbReference type="ARBA" id="ARBA00013524"/>
    </source>
</evidence>
<feature type="disulfide bond" evidence="18">
    <location>
        <begin position="173"/>
        <end position="196"/>
    </location>
</feature>
<evidence type="ECO:0000256" key="9">
    <source>
        <dbReference type="ARBA" id="ARBA00022729"/>
    </source>
</evidence>
<dbReference type="GO" id="GO:0034097">
    <property type="term" value="P:response to cytokine"/>
    <property type="evidence" value="ECO:0007669"/>
    <property type="project" value="TreeGrafter"/>
</dbReference>
<keyword evidence="9 19" id="KW-0732">Signal</keyword>
<evidence type="ECO:0000256" key="1">
    <source>
        <dbReference type="ARBA" id="ARBA00004613"/>
    </source>
</evidence>
<dbReference type="InterPro" id="IPR008993">
    <property type="entry name" value="TIMP-like_OB-fold"/>
</dbReference>
<keyword evidence="8 17" id="KW-0479">Metal-binding</keyword>
<organism evidence="21 22">
    <name type="scientific">Eleutherodactylus coqui</name>
    <name type="common">Puerto Rican coqui</name>
    <dbReference type="NCBI Taxonomy" id="57060"/>
    <lineage>
        <taxon>Eukaryota</taxon>
        <taxon>Metazoa</taxon>
        <taxon>Chordata</taxon>
        <taxon>Craniata</taxon>
        <taxon>Vertebrata</taxon>
        <taxon>Euteleostomi</taxon>
        <taxon>Amphibia</taxon>
        <taxon>Batrachia</taxon>
        <taxon>Anura</taxon>
        <taxon>Neobatrachia</taxon>
        <taxon>Hyloidea</taxon>
        <taxon>Eleutherodactylidae</taxon>
        <taxon>Eleutherodactylinae</taxon>
        <taxon>Eleutherodactylus</taxon>
        <taxon>Eleutherodactylus</taxon>
    </lineage>
</organism>
<evidence type="ECO:0000256" key="10">
    <source>
        <dbReference type="ARBA" id="ARBA00022833"/>
    </source>
</evidence>